<dbReference type="SUPFAM" id="SSF55729">
    <property type="entry name" value="Acyl-CoA N-acyltransferases (Nat)"/>
    <property type="match status" value="1"/>
</dbReference>
<comment type="caution">
    <text evidence="2">The sequence shown here is derived from an EMBL/GenBank/DDBJ whole genome shotgun (WGS) entry which is preliminary data.</text>
</comment>
<accession>A0ABD5QZ57</accession>
<dbReference type="Gene3D" id="3.40.630.30">
    <property type="match status" value="1"/>
</dbReference>
<evidence type="ECO:0008006" key="4">
    <source>
        <dbReference type="Google" id="ProtNLM"/>
    </source>
</evidence>
<feature type="region of interest" description="Disordered" evidence="1">
    <location>
        <begin position="57"/>
        <end position="85"/>
    </location>
</feature>
<evidence type="ECO:0000313" key="2">
    <source>
        <dbReference type="EMBL" id="MFC5277879.1"/>
    </source>
</evidence>
<sequence length="85" mass="8966">MSADAAAGGREALDLSVTVDNKAARHVYHAHGFETVERDGDIHMALSLADPIATEVAGRRSSATDRPTLRATAPGTTLRFPDHNG</sequence>
<organism evidence="2 3">
    <name type="scientific">Halorubrum rubrum</name>
    <dbReference type="NCBI Taxonomy" id="1126240"/>
    <lineage>
        <taxon>Archaea</taxon>
        <taxon>Methanobacteriati</taxon>
        <taxon>Methanobacteriota</taxon>
        <taxon>Stenosarchaea group</taxon>
        <taxon>Halobacteria</taxon>
        <taxon>Halobacteriales</taxon>
        <taxon>Haloferacaceae</taxon>
        <taxon>Halorubrum</taxon>
    </lineage>
</organism>
<name>A0ABD5QZ57_9EURY</name>
<dbReference type="InterPro" id="IPR016181">
    <property type="entry name" value="Acyl_CoA_acyltransferase"/>
</dbReference>
<keyword evidence="3" id="KW-1185">Reference proteome</keyword>
<evidence type="ECO:0000256" key="1">
    <source>
        <dbReference type="SAM" id="MobiDB-lite"/>
    </source>
</evidence>
<reference evidence="2 3" key="1">
    <citation type="journal article" date="2019" name="Int. J. Syst. Evol. Microbiol.">
        <title>The Global Catalogue of Microorganisms (GCM) 10K type strain sequencing project: providing services to taxonomists for standard genome sequencing and annotation.</title>
        <authorList>
            <consortium name="The Broad Institute Genomics Platform"/>
            <consortium name="The Broad Institute Genome Sequencing Center for Infectious Disease"/>
            <person name="Wu L."/>
            <person name="Ma J."/>
        </authorList>
    </citation>
    <scope>NUCLEOTIDE SEQUENCE [LARGE SCALE GENOMIC DNA]</scope>
    <source>
        <strain evidence="2 3">CGMCC 1.12124</strain>
    </source>
</reference>
<dbReference type="EMBL" id="JBHSKY010000004">
    <property type="protein sequence ID" value="MFC5277879.1"/>
    <property type="molecule type" value="Genomic_DNA"/>
</dbReference>
<dbReference type="Proteomes" id="UP001596118">
    <property type="component" value="Unassembled WGS sequence"/>
</dbReference>
<dbReference type="RefSeq" id="WP_256412680.1">
    <property type="nucleotide sequence ID" value="NZ_JANHDM010000012.1"/>
</dbReference>
<gene>
    <name evidence="2" type="ORF">ACFPM1_03730</name>
</gene>
<protein>
    <recommendedName>
        <fullName evidence="4">N-acetyltransferase domain-containing protein</fullName>
    </recommendedName>
</protein>
<proteinExistence type="predicted"/>
<dbReference type="AlphaFoldDB" id="A0ABD5QZ57"/>
<evidence type="ECO:0000313" key="3">
    <source>
        <dbReference type="Proteomes" id="UP001596118"/>
    </source>
</evidence>